<dbReference type="AlphaFoldDB" id="A0A916TB47"/>
<gene>
    <name evidence="1" type="ORF">GCM10011316_04910</name>
</gene>
<reference evidence="1" key="1">
    <citation type="journal article" date="2014" name="Int. J. Syst. Evol. Microbiol.">
        <title>Complete genome sequence of Corynebacterium casei LMG S-19264T (=DSM 44701T), isolated from a smear-ripened cheese.</title>
        <authorList>
            <consortium name="US DOE Joint Genome Institute (JGI-PGF)"/>
            <person name="Walter F."/>
            <person name="Albersmeier A."/>
            <person name="Kalinowski J."/>
            <person name="Ruckert C."/>
        </authorList>
    </citation>
    <scope>NUCLEOTIDE SEQUENCE</scope>
    <source>
        <strain evidence="1">CGMCC 1.12426</strain>
    </source>
</reference>
<accession>A0A916TB47</accession>
<evidence type="ECO:0000313" key="2">
    <source>
        <dbReference type="Proteomes" id="UP000605148"/>
    </source>
</evidence>
<dbReference type="Proteomes" id="UP000605148">
    <property type="component" value="Unassembled WGS sequence"/>
</dbReference>
<proteinExistence type="predicted"/>
<protein>
    <submittedName>
        <fullName evidence="1">Uncharacterized protein</fullName>
    </submittedName>
</protein>
<comment type="caution">
    <text evidence="1">The sequence shown here is derived from an EMBL/GenBank/DDBJ whole genome shotgun (WGS) entry which is preliminary data.</text>
</comment>
<reference evidence="1" key="2">
    <citation type="submission" date="2020-09" db="EMBL/GenBank/DDBJ databases">
        <authorList>
            <person name="Sun Q."/>
            <person name="Zhou Y."/>
        </authorList>
    </citation>
    <scope>NUCLEOTIDE SEQUENCE</scope>
    <source>
        <strain evidence="1">CGMCC 1.12426</strain>
    </source>
</reference>
<sequence>MLFRPYELQDPIVRAGPPARSVRNREKLPDWEPAMTCVKCHHFGTAEGRFHARHVFIAFPLVPAHMGGDRRI</sequence>
<dbReference type="EMBL" id="BMFA01000001">
    <property type="protein sequence ID" value="GGB35791.1"/>
    <property type="molecule type" value="Genomic_DNA"/>
</dbReference>
<organism evidence="1 2">
    <name type="scientific">Roseibium aquae</name>
    <dbReference type="NCBI Taxonomy" id="1323746"/>
    <lineage>
        <taxon>Bacteria</taxon>
        <taxon>Pseudomonadati</taxon>
        <taxon>Pseudomonadota</taxon>
        <taxon>Alphaproteobacteria</taxon>
        <taxon>Hyphomicrobiales</taxon>
        <taxon>Stappiaceae</taxon>
        <taxon>Roseibium</taxon>
    </lineage>
</organism>
<evidence type="ECO:0000313" key="1">
    <source>
        <dbReference type="EMBL" id="GGB35791.1"/>
    </source>
</evidence>
<keyword evidence="2" id="KW-1185">Reference proteome</keyword>
<name>A0A916TB47_9HYPH</name>